<accession>A0ABY7VQ49</accession>
<dbReference type="Proteomes" id="UP001215231">
    <property type="component" value="Chromosome"/>
</dbReference>
<feature type="domain" description="YgjP-like metallopeptidase" evidence="1">
    <location>
        <begin position="22"/>
        <end position="241"/>
    </location>
</feature>
<proteinExistence type="predicted"/>
<organism evidence="2 3">
    <name type="scientific">Thalassomonas haliotis</name>
    <dbReference type="NCBI Taxonomy" id="485448"/>
    <lineage>
        <taxon>Bacteria</taxon>
        <taxon>Pseudomonadati</taxon>
        <taxon>Pseudomonadota</taxon>
        <taxon>Gammaproteobacteria</taxon>
        <taxon>Alteromonadales</taxon>
        <taxon>Colwelliaceae</taxon>
        <taxon>Thalassomonas</taxon>
    </lineage>
</organism>
<dbReference type="Pfam" id="PF01863">
    <property type="entry name" value="YgjP-like"/>
    <property type="match status" value="1"/>
</dbReference>
<dbReference type="PANTHER" id="PTHR30399">
    <property type="entry name" value="UNCHARACTERIZED PROTEIN YGJP"/>
    <property type="match status" value="1"/>
</dbReference>
<gene>
    <name evidence="2" type="ORF">H3N35_04135</name>
</gene>
<dbReference type="CDD" id="cd07344">
    <property type="entry name" value="M48_yhfN_like"/>
    <property type="match status" value="1"/>
</dbReference>
<dbReference type="InterPro" id="IPR002725">
    <property type="entry name" value="YgjP-like_metallopeptidase"/>
</dbReference>
<keyword evidence="3" id="KW-1185">Reference proteome</keyword>
<dbReference type="PANTHER" id="PTHR30399:SF1">
    <property type="entry name" value="UTP PYROPHOSPHATASE"/>
    <property type="match status" value="1"/>
</dbReference>
<dbReference type="InterPro" id="IPR053136">
    <property type="entry name" value="UTP_pyrophosphatase-like"/>
</dbReference>
<evidence type="ECO:0000313" key="3">
    <source>
        <dbReference type="Proteomes" id="UP001215231"/>
    </source>
</evidence>
<reference evidence="2 3" key="1">
    <citation type="journal article" date="2022" name="Mar. Drugs">
        <title>Bioassay-Guided Fractionation Leads to the Detection of Cholic Acid Generated by the Rare Thalassomonas sp.</title>
        <authorList>
            <person name="Pheiffer F."/>
            <person name="Schneider Y.K."/>
            <person name="Hansen E.H."/>
            <person name="Andersen J.H."/>
            <person name="Isaksson J."/>
            <person name="Busche T."/>
            <person name="R C."/>
            <person name="Kalinowski J."/>
            <person name="Zyl L.V."/>
            <person name="Trindade M."/>
        </authorList>
    </citation>
    <scope>NUCLEOTIDE SEQUENCE [LARGE SCALE GENOMIC DNA]</scope>
    <source>
        <strain evidence="2 3">A5K-61T</strain>
    </source>
</reference>
<evidence type="ECO:0000259" key="1">
    <source>
        <dbReference type="Pfam" id="PF01863"/>
    </source>
</evidence>
<name>A0ABY7VQ49_9GAMM</name>
<sequence>MECGSSNHLTIEYQLIRSDKRKTLGLQVKKGQVFVRAPRFVGKEQITALVQAKSSWLKAKLAEQQLLLENEVSLFCQDSEIWVRGTLKRLDILDLSALPPDASKTGVRELEQAIAVFLPASQFACGHEQVTAKVKKLLELWFKQQAQQYIPARLEFWSGVTGLSYKSHKIRQYKARWGSCNSRAELSFNSLLMMAPDWVIDYVIVHELCHLQHLNHSPAFWQLVAGFYPQYALAKQWLKRNQVKLNWK</sequence>
<dbReference type="Gene3D" id="3.30.2010.10">
    <property type="entry name" value="Metalloproteases ('zincins'), catalytic domain"/>
    <property type="match status" value="1"/>
</dbReference>
<evidence type="ECO:0000313" key="2">
    <source>
        <dbReference type="EMBL" id="WDE14397.1"/>
    </source>
</evidence>
<dbReference type="EMBL" id="CP059693">
    <property type="protein sequence ID" value="WDE14397.1"/>
    <property type="molecule type" value="Genomic_DNA"/>
</dbReference>
<protein>
    <submittedName>
        <fullName evidence="2">M48 family metallopeptidase</fullName>
    </submittedName>
</protein>